<dbReference type="Gene3D" id="3.30.70.2540">
    <property type="entry name" value="CRISPR-associated endoribonuclease Cas6/Csy4"/>
    <property type="match status" value="1"/>
</dbReference>
<dbReference type="AlphaFoldDB" id="A0A1I4SLY1"/>
<keyword evidence="1" id="KW-0540">Nuclease</keyword>
<dbReference type="GO" id="GO:0004519">
    <property type="term" value="F:endonuclease activity"/>
    <property type="evidence" value="ECO:0007669"/>
    <property type="project" value="UniProtKB-KW"/>
</dbReference>
<dbReference type="STRING" id="1720063.SAMN05216217_110114"/>
<sequence>MDHYLDIALLPDPEFPTPTLMNALFAKLHRVLVQLNSSDIGVSFPAIARHHLGSVLRLHGSKSALENLMQQSWLKGMRDHTEVGEAQSVPANAGYCRVVRVQAKSSAERLRRRYQRRHPEQSPESVQQRIPDSIEQRLELPFIRLKSLSTGQDYPLFIQQQPATDKQTGLFNTYGLSQTATLPLF</sequence>
<proteinExistence type="predicted"/>
<keyword evidence="2" id="KW-1185">Reference proteome</keyword>
<gene>
    <name evidence="1" type="ORF">SAMN05216217_110114</name>
</gene>
<dbReference type="RefSeq" id="WP_093476515.1">
    <property type="nucleotide sequence ID" value="NZ_FOUI01000010.1"/>
</dbReference>
<dbReference type="CDD" id="cd09739">
    <property type="entry name" value="Cas6_I-F"/>
    <property type="match status" value="1"/>
</dbReference>
<protein>
    <submittedName>
        <fullName evidence="1">CRISPR-associated endonuclease Csy4</fullName>
    </submittedName>
</protein>
<organism evidence="1 2">
    <name type="scientific">Halopseudomonas yangmingensis</name>
    <dbReference type="NCBI Taxonomy" id="1720063"/>
    <lineage>
        <taxon>Bacteria</taxon>
        <taxon>Pseudomonadati</taxon>
        <taxon>Pseudomonadota</taxon>
        <taxon>Gammaproteobacteria</taxon>
        <taxon>Pseudomonadales</taxon>
        <taxon>Pseudomonadaceae</taxon>
        <taxon>Halopseudomonas</taxon>
    </lineage>
</organism>
<dbReference type="GO" id="GO:0043571">
    <property type="term" value="P:maintenance of CRISPR repeat elements"/>
    <property type="evidence" value="ECO:0007669"/>
    <property type="project" value="InterPro"/>
</dbReference>
<dbReference type="NCBIfam" id="TIGR02563">
    <property type="entry name" value="cas_Csy4"/>
    <property type="match status" value="1"/>
</dbReference>
<evidence type="ECO:0000313" key="2">
    <source>
        <dbReference type="Proteomes" id="UP000243629"/>
    </source>
</evidence>
<accession>A0A1I4SLY1</accession>
<dbReference type="Proteomes" id="UP000243629">
    <property type="component" value="Unassembled WGS sequence"/>
</dbReference>
<name>A0A1I4SLY1_9GAMM</name>
<reference evidence="2" key="1">
    <citation type="submission" date="2016-10" db="EMBL/GenBank/DDBJ databases">
        <authorList>
            <person name="Varghese N."/>
            <person name="Submissions S."/>
        </authorList>
    </citation>
    <scope>NUCLEOTIDE SEQUENCE [LARGE SCALE GENOMIC DNA]</scope>
    <source>
        <strain evidence="2">DSM 24213</strain>
    </source>
</reference>
<keyword evidence="1" id="KW-0378">Hydrolase</keyword>
<dbReference type="InterPro" id="IPR013396">
    <property type="entry name" value="CRISPR-assoc_prot_Csy4"/>
</dbReference>
<keyword evidence="1" id="KW-0255">Endonuclease</keyword>
<dbReference type="Pfam" id="PF09618">
    <property type="entry name" value="Cas_Csy4"/>
    <property type="match status" value="1"/>
</dbReference>
<dbReference type="OrthoDB" id="259831at2"/>
<dbReference type="EMBL" id="FOUI01000010">
    <property type="protein sequence ID" value="SFM65496.1"/>
    <property type="molecule type" value="Genomic_DNA"/>
</dbReference>
<dbReference type="InterPro" id="IPR042564">
    <property type="entry name" value="CRISPR-Cas6/Csy4_sf"/>
</dbReference>
<evidence type="ECO:0000313" key="1">
    <source>
        <dbReference type="EMBL" id="SFM65496.1"/>
    </source>
</evidence>